<sequence>MINNDLLIDLGPDIMAASHLHCCSLGEVRYCLQTHPHADHLDLSQLLSRSPGYGVVGAPVLNFYASRETLERAAQTFERDLAGYSFLSPEAEKNLNCKIHQIPPLEPFLVGPYSVIAFPANHAPGMGAMLYAIEADGRAVFYGTDTAPLPEQTWRGFREHKISFDVVVLDHTYGPEQSGGDHLSARQVIEHVDRMRSEGLLRSSARVLATHIAHEGNPAHPDLAAFAKKHGYDVAYDGLVVTV</sequence>
<protein>
    <recommendedName>
        <fullName evidence="1">Metallo-beta-lactamase domain-containing protein</fullName>
    </recommendedName>
</protein>
<evidence type="ECO:0000313" key="2">
    <source>
        <dbReference type="EMBL" id="MBA0083658.1"/>
    </source>
</evidence>
<gene>
    <name evidence="2" type="ORF">HRJ53_01550</name>
</gene>
<dbReference type="AlphaFoldDB" id="A0A7V8NLS5"/>
<comment type="caution">
    <text evidence="2">The sequence shown here is derived from an EMBL/GenBank/DDBJ whole genome shotgun (WGS) entry which is preliminary data.</text>
</comment>
<dbReference type="Pfam" id="PF12706">
    <property type="entry name" value="Lactamase_B_2"/>
    <property type="match status" value="1"/>
</dbReference>
<dbReference type="PANTHER" id="PTHR42663">
    <property type="entry name" value="HYDROLASE C777.06C-RELATED-RELATED"/>
    <property type="match status" value="1"/>
</dbReference>
<dbReference type="SUPFAM" id="SSF56281">
    <property type="entry name" value="Metallo-hydrolase/oxidoreductase"/>
    <property type="match status" value="1"/>
</dbReference>
<keyword evidence="3" id="KW-1185">Reference proteome</keyword>
<dbReference type="PANTHER" id="PTHR42663:SF6">
    <property type="entry name" value="HYDROLASE C777.06C-RELATED"/>
    <property type="match status" value="1"/>
</dbReference>
<reference evidence="2" key="1">
    <citation type="submission" date="2020-06" db="EMBL/GenBank/DDBJ databases">
        <title>Legume-microbial interactions unlock mineral nutrients during tropical forest succession.</title>
        <authorList>
            <person name="Epihov D.Z."/>
        </authorList>
    </citation>
    <scope>NUCLEOTIDE SEQUENCE [LARGE SCALE GENOMIC DNA]</scope>
    <source>
        <strain evidence="2">Pan2503</strain>
    </source>
</reference>
<name>A0A7V8NLS5_9BACT</name>
<evidence type="ECO:0000259" key="1">
    <source>
        <dbReference type="Pfam" id="PF12706"/>
    </source>
</evidence>
<organism evidence="2 3">
    <name type="scientific">Candidatus Acidiferrum panamense</name>
    <dbReference type="NCBI Taxonomy" id="2741543"/>
    <lineage>
        <taxon>Bacteria</taxon>
        <taxon>Pseudomonadati</taxon>
        <taxon>Acidobacteriota</taxon>
        <taxon>Terriglobia</taxon>
        <taxon>Candidatus Acidiferrales</taxon>
        <taxon>Candidatus Acidiferrum</taxon>
    </lineage>
</organism>
<evidence type="ECO:0000313" key="3">
    <source>
        <dbReference type="Proteomes" id="UP000567293"/>
    </source>
</evidence>
<dbReference type="InterPro" id="IPR001279">
    <property type="entry name" value="Metallo-B-lactamas"/>
</dbReference>
<dbReference type="EMBL" id="JACDQQ010000158">
    <property type="protein sequence ID" value="MBA0083658.1"/>
    <property type="molecule type" value="Genomic_DNA"/>
</dbReference>
<dbReference type="Proteomes" id="UP000567293">
    <property type="component" value="Unassembled WGS sequence"/>
</dbReference>
<feature type="domain" description="Metallo-beta-lactamase" evidence="1">
    <location>
        <begin position="6"/>
        <end position="212"/>
    </location>
</feature>
<dbReference type="Gene3D" id="3.60.15.10">
    <property type="entry name" value="Ribonuclease Z/Hydroxyacylglutathione hydrolase-like"/>
    <property type="match status" value="1"/>
</dbReference>
<proteinExistence type="predicted"/>
<dbReference type="InterPro" id="IPR036866">
    <property type="entry name" value="RibonucZ/Hydroxyglut_hydro"/>
</dbReference>
<accession>A0A7V8NLS5</accession>